<feature type="compositionally biased region" description="Polar residues" evidence="1">
    <location>
        <begin position="257"/>
        <end position="278"/>
    </location>
</feature>
<feature type="region of interest" description="Disordered" evidence="1">
    <location>
        <begin position="179"/>
        <end position="204"/>
    </location>
</feature>
<feature type="compositionally biased region" description="Basic and acidic residues" evidence="1">
    <location>
        <begin position="195"/>
        <end position="204"/>
    </location>
</feature>
<proteinExistence type="predicted"/>
<protein>
    <recommendedName>
        <fullName evidence="2">MIF4G domain-containing protein</fullName>
    </recommendedName>
</protein>
<dbReference type="InterPro" id="IPR003890">
    <property type="entry name" value="MIF4G-like_typ-3"/>
</dbReference>
<evidence type="ECO:0000259" key="2">
    <source>
        <dbReference type="Pfam" id="PF02854"/>
    </source>
</evidence>
<dbReference type="Gene3D" id="1.25.40.180">
    <property type="match status" value="1"/>
</dbReference>
<dbReference type="SUPFAM" id="SSF48371">
    <property type="entry name" value="ARM repeat"/>
    <property type="match status" value="1"/>
</dbReference>
<gene>
    <name evidence="3" type="ORF">N8I77_012689</name>
</gene>
<dbReference type="AlphaFoldDB" id="A0AAD9S338"/>
<accession>A0AAD9S338</accession>
<comment type="caution">
    <text evidence="3">The sequence shown here is derived from an EMBL/GenBank/DDBJ whole genome shotgun (WGS) entry which is preliminary data.</text>
</comment>
<name>A0AAD9S338_PHOAM</name>
<evidence type="ECO:0000256" key="1">
    <source>
        <dbReference type="SAM" id="MobiDB-lite"/>
    </source>
</evidence>
<dbReference type="Pfam" id="PF02854">
    <property type="entry name" value="MIF4G"/>
    <property type="match status" value="1"/>
</dbReference>
<sequence>MTPFVRTKPLNVCVTRCAELIHDLNGVHQFHDLQRQVKALLSSLLAMMRTVHANKLESFDSDPARSPGLSLLAAFLHELRKTCGFYGTGGETEWRLHDEDRAFVLDELSNPFDQVAKKLSHLARTLEALVEDEQVDLPMRLWELCEWGDSIFKHWDFFQGEFAAARGLAAAISAASEHRPTVQTPTIDDGSAGRSGDKTSEECELQRSRAWNKIGEQLAEEGISDDAIEGVADDLKTCVRTLIRGEPLKLGQEKCDSSNSTAKKSQITASSKSNTVSDASEDLFDPEVVSSKVTAALDRIKNDFDIYLPELLVVAFQQQTDKDSRNYRQVLDLIYKMACRCGTRPRFYARLAKEIQTRTPNRFQKIITKGYTRNKAEDAQSDEEPVTGYLFNKCLADWDRGKHERNKISAETFALGLSRFIGELAKYGVFSAEHIHFYIRAQWGPTLKRNQFMAVCMLLKITGPMLDSLSDSSDMDDHFKRISHLINKKKTPDTMKALATELTSLRSSGWKSKESKVMDEVEEAIKKRP</sequence>
<organism evidence="3 4">
    <name type="scientific">Phomopsis amygdali</name>
    <name type="common">Fusicoccum amygdali</name>
    <dbReference type="NCBI Taxonomy" id="1214568"/>
    <lineage>
        <taxon>Eukaryota</taxon>
        <taxon>Fungi</taxon>
        <taxon>Dikarya</taxon>
        <taxon>Ascomycota</taxon>
        <taxon>Pezizomycotina</taxon>
        <taxon>Sordariomycetes</taxon>
        <taxon>Sordariomycetidae</taxon>
        <taxon>Diaporthales</taxon>
        <taxon>Diaporthaceae</taxon>
        <taxon>Diaporthe</taxon>
    </lineage>
</organism>
<evidence type="ECO:0000313" key="4">
    <source>
        <dbReference type="Proteomes" id="UP001265746"/>
    </source>
</evidence>
<reference evidence="3" key="1">
    <citation type="submission" date="2023-06" db="EMBL/GenBank/DDBJ databases">
        <authorList>
            <person name="Noh H."/>
        </authorList>
    </citation>
    <scope>NUCLEOTIDE SEQUENCE</scope>
    <source>
        <strain evidence="3">DUCC20226</strain>
    </source>
</reference>
<feature type="compositionally biased region" description="Basic and acidic residues" evidence="1">
    <location>
        <begin position="511"/>
        <end position="529"/>
    </location>
</feature>
<feature type="region of interest" description="Disordered" evidence="1">
    <location>
        <begin position="252"/>
        <end position="279"/>
    </location>
</feature>
<feature type="region of interest" description="Disordered" evidence="1">
    <location>
        <begin position="509"/>
        <end position="529"/>
    </location>
</feature>
<evidence type="ECO:0000313" key="3">
    <source>
        <dbReference type="EMBL" id="KAK2597937.1"/>
    </source>
</evidence>
<feature type="domain" description="MIF4G" evidence="2">
    <location>
        <begin position="323"/>
        <end position="504"/>
    </location>
</feature>
<keyword evidence="4" id="KW-1185">Reference proteome</keyword>
<dbReference type="Proteomes" id="UP001265746">
    <property type="component" value="Unassembled WGS sequence"/>
</dbReference>
<dbReference type="GO" id="GO:0003723">
    <property type="term" value="F:RNA binding"/>
    <property type="evidence" value="ECO:0007669"/>
    <property type="project" value="InterPro"/>
</dbReference>
<dbReference type="EMBL" id="JAUJFL010000009">
    <property type="protein sequence ID" value="KAK2597937.1"/>
    <property type="molecule type" value="Genomic_DNA"/>
</dbReference>
<dbReference type="InterPro" id="IPR016024">
    <property type="entry name" value="ARM-type_fold"/>
</dbReference>